<dbReference type="InterPro" id="IPR008258">
    <property type="entry name" value="Transglycosylase_SLT_dom_1"/>
</dbReference>
<protein>
    <submittedName>
        <fullName evidence="4">Lytic transglycosylase domain-containing protein</fullName>
    </submittedName>
</protein>
<dbReference type="GO" id="GO:0008933">
    <property type="term" value="F:peptidoglycan lytic transglycosylase activity"/>
    <property type="evidence" value="ECO:0007669"/>
    <property type="project" value="InterPro"/>
</dbReference>
<dbReference type="InterPro" id="IPR000189">
    <property type="entry name" value="Transglyc_AS"/>
</dbReference>
<feature type="domain" description="Transglycosylase SLT" evidence="3">
    <location>
        <begin position="52"/>
        <end position="161"/>
    </location>
</feature>
<dbReference type="GO" id="GO:0000270">
    <property type="term" value="P:peptidoglycan metabolic process"/>
    <property type="evidence" value="ECO:0007669"/>
    <property type="project" value="InterPro"/>
</dbReference>
<dbReference type="PANTHER" id="PTHR37423:SF2">
    <property type="entry name" value="MEMBRANE-BOUND LYTIC MUREIN TRANSGLYCOSYLASE C"/>
    <property type="match status" value="1"/>
</dbReference>
<gene>
    <name evidence="4" type="ORF">PUP29_03580</name>
</gene>
<dbReference type="GO" id="GO:0016020">
    <property type="term" value="C:membrane"/>
    <property type="evidence" value="ECO:0007669"/>
    <property type="project" value="InterPro"/>
</dbReference>
<proteinExistence type="inferred from homology"/>
<keyword evidence="2" id="KW-0472">Membrane</keyword>
<comment type="similarity">
    <text evidence="1">Belongs to the transglycosylase Slt family.</text>
</comment>
<evidence type="ECO:0000259" key="3">
    <source>
        <dbReference type="Pfam" id="PF01464"/>
    </source>
</evidence>
<dbReference type="RefSeq" id="WP_079547182.1">
    <property type="nucleotide sequence ID" value="NZ_CP117826.1"/>
</dbReference>
<evidence type="ECO:0000256" key="2">
    <source>
        <dbReference type="SAM" id="Phobius"/>
    </source>
</evidence>
<organism evidence="4">
    <name type="scientific">Christensenella massiliensis</name>
    <dbReference type="NCBI Taxonomy" id="1805714"/>
    <lineage>
        <taxon>Bacteria</taxon>
        <taxon>Bacillati</taxon>
        <taxon>Bacillota</taxon>
        <taxon>Clostridia</taxon>
        <taxon>Christensenellales</taxon>
        <taxon>Christensenellaceae</taxon>
        <taxon>Christensenella</taxon>
    </lineage>
</organism>
<dbReference type="Pfam" id="PF01464">
    <property type="entry name" value="SLT"/>
    <property type="match status" value="1"/>
</dbReference>
<accession>A0AAU8A9X0</accession>
<evidence type="ECO:0000313" key="4">
    <source>
        <dbReference type="EMBL" id="XCC63008.1"/>
    </source>
</evidence>
<keyword evidence="2" id="KW-0812">Transmembrane</keyword>
<dbReference type="SUPFAM" id="SSF53955">
    <property type="entry name" value="Lysozyme-like"/>
    <property type="match status" value="1"/>
</dbReference>
<sequence>MGRVGYRRQGRGKKAAIAVICITAAVIIGLVCIFALMPELEKSQYRLEYEDLIERYAGEYGLDPYFVAAIIHTESGFDPEAVSGAGAMGLMQIMPETGEWIAGKLGSEGFTANDLLDPETNIEMGCWYLQFLQERFDSLPVIMAAYNAGHNRVMEWLDDPQYSDGTNLTNIPYEETDHYVKKVTKAYEKYKELYELG</sequence>
<name>A0AAU8A9X0_9FIRM</name>
<feature type="transmembrane region" description="Helical" evidence="2">
    <location>
        <begin position="15"/>
        <end position="37"/>
    </location>
</feature>
<dbReference type="PROSITE" id="PS00922">
    <property type="entry name" value="TRANSGLYCOSYLASE"/>
    <property type="match status" value="1"/>
</dbReference>
<dbReference type="CDD" id="cd16896">
    <property type="entry name" value="LT_Slt70-like"/>
    <property type="match status" value="1"/>
</dbReference>
<evidence type="ECO:0000256" key="1">
    <source>
        <dbReference type="ARBA" id="ARBA00007734"/>
    </source>
</evidence>
<dbReference type="Gene3D" id="1.10.530.10">
    <property type="match status" value="1"/>
</dbReference>
<dbReference type="InterPro" id="IPR023346">
    <property type="entry name" value="Lysozyme-like_dom_sf"/>
</dbReference>
<keyword evidence="2" id="KW-1133">Transmembrane helix</keyword>
<dbReference type="PANTHER" id="PTHR37423">
    <property type="entry name" value="SOLUBLE LYTIC MUREIN TRANSGLYCOSYLASE-RELATED"/>
    <property type="match status" value="1"/>
</dbReference>
<reference evidence="4" key="1">
    <citation type="submission" date="2023-02" db="EMBL/GenBank/DDBJ databases">
        <title>Gut commensal Christensenella minuta modulates host metabolism via a new class of secondary bile acids.</title>
        <authorList>
            <person name="Liu C."/>
        </authorList>
    </citation>
    <scope>NUCLEOTIDE SEQUENCE</scope>
    <source>
        <strain evidence="4">CA70</strain>
    </source>
</reference>
<dbReference type="EMBL" id="CP117826">
    <property type="protein sequence ID" value="XCC63008.1"/>
    <property type="molecule type" value="Genomic_DNA"/>
</dbReference>
<dbReference type="AlphaFoldDB" id="A0AAU8A9X0"/>